<keyword evidence="2" id="KW-1185">Reference proteome</keyword>
<proteinExistence type="predicted"/>
<dbReference type="OrthoDB" id="4350849at2"/>
<dbReference type="EMBL" id="BIFH01000059">
    <property type="protein sequence ID" value="GCE02201.1"/>
    <property type="molecule type" value="Genomic_DNA"/>
</dbReference>
<organism evidence="1 2">
    <name type="scientific">Embleya hyalina</name>
    <dbReference type="NCBI Taxonomy" id="516124"/>
    <lineage>
        <taxon>Bacteria</taxon>
        <taxon>Bacillati</taxon>
        <taxon>Actinomycetota</taxon>
        <taxon>Actinomycetes</taxon>
        <taxon>Kitasatosporales</taxon>
        <taxon>Streptomycetaceae</taxon>
        <taxon>Embleya</taxon>
    </lineage>
</organism>
<name>A0A401Z5S6_9ACTN</name>
<accession>A0A401Z5S6</accession>
<dbReference type="Proteomes" id="UP000286931">
    <property type="component" value="Unassembled WGS sequence"/>
</dbReference>
<gene>
    <name evidence="1" type="ORF">EHYA_09978</name>
</gene>
<comment type="caution">
    <text evidence="1">The sequence shown here is derived from an EMBL/GenBank/DDBJ whole genome shotgun (WGS) entry which is preliminary data.</text>
</comment>
<dbReference type="RefSeq" id="WP_126643709.1">
    <property type="nucleotide sequence ID" value="NZ_BIFH01000059.1"/>
</dbReference>
<dbReference type="AlphaFoldDB" id="A0A401Z5S6"/>
<evidence type="ECO:0000313" key="2">
    <source>
        <dbReference type="Proteomes" id="UP000286931"/>
    </source>
</evidence>
<evidence type="ECO:0000313" key="1">
    <source>
        <dbReference type="EMBL" id="GCE02201.1"/>
    </source>
</evidence>
<protein>
    <submittedName>
        <fullName evidence="1">Uncharacterized protein</fullName>
    </submittedName>
</protein>
<sequence>MSGYYVQYLDRARGEHGALPAVTRRGFDRAVADMARDPHAHGAAIRGDKDRRSACLAGVITEYEISRDVLVVTMLKLVSI</sequence>
<reference evidence="1 2" key="1">
    <citation type="submission" date="2018-12" db="EMBL/GenBank/DDBJ databases">
        <title>Draft genome sequence of Embleya hyalina NBRC 13850T.</title>
        <authorList>
            <person name="Komaki H."/>
            <person name="Hosoyama A."/>
            <person name="Kimura A."/>
            <person name="Ichikawa N."/>
            <person name="Tamura T."/>
        </authorList>
    </citation>
    <scope>NUCLEOTIDE SEQUENCE [LARGE SCALE GENOMIC DNA]</scope>
    <source>
        <strain evidence="1 2">NBRC 13850</strain>
    </source>
</reference>